<dbReference type="GeneID" id="105990590"/>
<proteinExistence type="predicted"/>
<dbReference type="AlphaFoldDB" id="A0A1S3FQ40"/>
<dbReference type="CTD" id="100507055"/>
<keyword evidence="2" id="KW-1185">Reference proteome</keyword>
<dbReference type="RefSeq" id="XP_012878485.1">
    <property type="nucleotide sequence ID" value="XM_013023031.1"/>
</dbReference>
<reference evidence="3" key="1">
    <citation type="submission" date="2025-08" db="UniProtKB">
        <authorList>
            <consortium name="RefSeq"/>
        </authorList>
    </citation>
    <scope>IDENTIFICATION</scope>
    <source>
        <tissue evidence="3">Kidney</tissue>
    </source>
</reference>
<evidence type="ECO:0000313" key="3">
    <source>
        <dbReference type="RefSeq" id="XP_012878485.1"/>
    </source>
</evidence>
<evidence type="ECO:0000256" key="1">
    <source>
        <dbReference type="SAM" id="MobiDB-lite"/>
    </source>
</evidence>
<dbReference type="Pfam" id="PF15083">
    <property type="entry name" value="Colipase-like"/>
    <property type="match status" value="1"/>
</dbReference>
<feature type="region of interest" description="Disordered" evidence="1">
    <location>
        <begin position="97"/>
        <end position="123"/>
    </location>
</feature>
<organism evidence="2 3">
    <name type="scientific">Dipodomys ordii</name>
    <name type="common">Ord's kangaroo rat</name>
    <dbReference type="NCBI Taxonomy" id="10020"/>
    <lineage>
        <taxon>Eukaryota</taxon>
        <taxon>Metazoa</taxon>
        <taxon>Chordata</taxon>
        <taxon>Craniata</taxon>
        <taxon>Vertebrata</taxon>
        <taxon>Euteleostomi</taxon>
        <taxon>Mammalia</taxon>
        <taxon>Eutheria</taxon>
        <taxon>Euarchontoglires</taxon>
        <taxon>Glires</taxon>
        <taxon>Rodentia</taxon>
        <taxon>Castorimorpha</taxon>
        <taxon>Heteromyidae</taxon>
        <taxon>Dipodomyinae</taxon>
        <taxon>Dipodomys</taxon>
    </lineage>
</organism>
<dbReference type="KEGG" id="dord:105990590"/>
<dbReference type="Proteomes" id="UP000081671">
    <property type="component" value="Unplaced"/>
</dbReference>
<accession>A0A1S3FQ40</accession>
<gene>
    <name evidence="3" type="primary">Lrcol1</name>
</gene>
<protein>
    <submittedName>
        <fullName evidence="3">Leucine-rich colipase-like protein 1</fullName>
    </submittedName>
</protein>
<dbReference type="OrthoDB" id="9837822at2759"/>
<name>A0A1S3FQ40_DIPOR</name>
<evidence type="ECO:0000313" key="2">
    <source>
        <dbReference type="Proteomes" id="UP000081671"/>
    </source>
</evidence>
<dbReference type="InParanoid" id="A0A1S3FQ40"/>
<sequence length="123" mass="13604">MWPLPQPNGHRCSSHKDCYSDCCVQTGRQPDKFCTTKTMLQCVAWRKPDRDLCSSHNQCWSLCCIQVGESSRTRCWPRTGFLVQCLPLVCAAAGPQPPHGGASIHPRHPPHGGASIHPRHPAP</sequence>